<evidence type="ECO:0000259" key="4">
    <source>
        <dbReference type="PROSITE" id="PS50043"/>
    </source>
</evidence>
<dbReference type="InterPro" id="IPR000792">
    <property type="entry name" value="Tscrpt_reg_LuxR_C"/>
</dbReference>
<dbReference type="Pfam" id="PF00196">
    <property type="entry name" value="GerE"/>
    <property type="match status" value="1"/>
</dbReference>
<name>K6WJ97_9ACTN</name>
<protein>
    <submittedName>
        <fullName evidence="5">Putative LuxR family transcriptional regulator</fullName>
    </submittedName>
</protein>
<dbReference type="PANTHER" id="PTHR43214:SF24">
    <property type="entry name" value="TRANSCRIPTIONAL REGULATORY PROTEIN NARL-RELATED"/>
    <property type="match status" value="1"/>
</dbReference>
<keyword evidence="1" id="KW-0805">Transcription regulation</keyword>
<keyword evidence="2" id="KW-0238">DNA-binding</keyword>
<dbReference type="AlphaFoldDB" id="K6WJ97"/>
<dbReference type="eggNOG" id="COG2197">
    <property type="taxonomic scope" value="Bacteria"/>
</dbReference>
<dbReference type="GO" id="GO:0003677">
    <property type="term" value="F:DNA binding"/>
    <property type="evidence" value="ECO:0007669"/>
    <property type="project" value="UniProtKB-KW"/>
</dbReference>
<dbReference type="PANTHER" id="PTHR43214">
    <property type="entry name" value="TWO-COMPONENT RESPONSE REGULATOR"/>
    <property type="match status" value="1"/>
</dbReference>
<dbReference type="RefSeq" id="WP_006339406.1">
    <property type="nucleotide sequence ID" value="NZ_BAHC01000245.1"/>
</dbReference>
<keyword evidence="6" id="KW-1185">Reference proteome</keyword>
<evidence type="ECO:0000256" key="3">
    <source>
        <dbReference type="ARBA" id="ARBA00023163"/>
    </source>
</evidence>
<accession>K6WJ97</accession>
<dbReference type="CDD" id="cd06170">
    <property type="entry name" value="LuxR_C_like"/>
    <property type="match status" value="1"/>
</dbReference>
<evidence type="ECO:0000256" key="2">
    <source>
        <dbReference type="ARBA" id="ARBA00023125"/>
    </source>
</evidence>
<evidence type="ECO:0000256" key="1">
    <source>
        <dbReference type="ARBA" id="ARBA00023015"/>
    </source>
</evidence>
<evidence type="ECO:0000313" key="5">
    <source>
        <dbReference type="EMBL" id="GAB93831.1"/>
    </source>
</evidence>
<dbReference type="SUPFAM" id="SSF46894">
    <property type="entry name" value="C-terminal effector domain of the bipartite response regulators"/>
    <property type="match status" value="1"/>
</dbReference>
<dbReference type="STRING" id="1108045.GORHZ_245_00690"/>
<dbReference type="InterPro" id="IPR016032">
    <property type="entry name" value="Sig_transdc_resp-reg_C-effctor"/>
</dbReference>
<dbReference type="OrthoDB" id="4456147at2"/>
<keyword evidence="3" id="KW-0804">Transcription</keyword>
<dbReference type="Proteomes" id="UP000008363">
    <property type="component" value="Unassembled WGS sequence"/>
</dbReference>
<dbReference type="InterPro" id="IPR036388">
    <property type="entry name" value="WH-like_DNA-bd_sf"/>
</dbReference>
<dbReference type="InterPro" id="IPR039420">
    <property type="entry name" value="WalR-like"/>
</dbReference>
<sequence length="257" mass="28176">MGAVATRPSLPSDEYDHIFAVLDHCGTARTLDEFKHALMDALHTVYGFPNTTFLTGPTFRTAFADPDPVTTGRIPAIIDEYQSGWYQTDVFATPESFAALSSTHAIAHTELPSIPSSARDYLDGFLYRRSLRSASVMHLNLVHDCHALVGIFDSAGKEVAPVRVQALGLLARQLSTLARTLPGNPCPSWSARLTPRQCELGELLADGHTNEEIASIMALGVDTVKKYVSRIFSITRVRNRAEFVKLVYTERLAALTA</sequence>
<evidence type="ECO:0000313" key="6">
    <source>
        <dbReference type="Proteomes" id="UP000008363"/>
    </source>
</evidence>
<comment type="caution">
    <text evidence="5">The sequence shown here is derived from an EMBL/GenBank/DDBJ whole genome shotgun (WGS) entry which is preliminary data.</text>
</comment>
<dbReference type="PROSITE" id="PS50043">
    <property type="entry name" value="HTH_LUXR_2"/>
    <property type="match status" value="1"/>
</dbReference>
<reference evidence="5 6" key="1">
    <citation type="submission" date="2012-08" db="EMBL/GenBank/DDBJ databases">
        <title>Whole genome shotgun sequence of Gordonia rhizosphera NBRC 16068.</title>
        <authorList>
            <person name="Takarada H."/>
            <person name="Isaki S."/>
            <person name="Hosoyama A."/>
            <person name="Tsuchikane K."/>
            <person name="Katsumata H."/>
            <person name="Baba S."/>
            <person name="Ohji S."/>
            <person name="Yamazaki S."/>
            <person name="Fujita N."/>
        </authorList>
    </citation>
    <scope>NUCLEOTIDE SEQUENCE [LARGE SCALE GENOMIC DNA]</scope>
    <source>
        <strain evidence="5 6">NBRC 16068</strain>
    </source>
</reference>
<dbReference type="SMART" id="SM00421">
    <property type="entry name" value="HTH_LUXR"/>
    <property type="match status" value="1"/>
</dbReference>
<dbReference type="EMBL" id="BAHC01000245">
    <property type="protein sequence ID" value="GAB93831.1"/>
    <property type="molecule type" value="Genomic_DNA"/>
</dbReference>
<feature type="domain" description="HTH luxR-type" evidence="4">
    <location>
        <begin position="186"/>
        <end position="251"/>
    </location>
</feature>
<gene>
    <name evidence="5" type="ORF">GORHZ_245_00690</name>
</gene>
<proteinExistence type="predicted"/>
<dbReference type="PRINTS" id="PR00038">
    <property type="entry name" value="HTHLUXR"/>
</dbReference>
<dbReference type="Gene3D" id="1.10.10.10">
    <property type="entry name" value="Winged helix-like DNA-binding domain superfamily/Winged helix DNA-binding domain"/>
    <property type="match status" value="1"/>
</dbReference>
<organism evidence="5 6">
    <name type="scientific">Gordonia rhizosphera NBRC 16068</name>
    <dbReference type="NCBI Taxonomy" id="1108045"/>
    <lineage>
        <taxon>Bacteria</taxon>
        <taxon>Bacillati</taxon>
        <taxon>Actinomycetota</taxon>
        <taxon>Actinomycetes</taxon>
        <taxon>Mycobacteriales</taxon>
        <taxon>Gordoniaceae</taxon>
        <taxon>Gordonia</taxon>
    </lineage>
</organism>
<dbReference type="GO" id="GO:0006355">
    <property type="term" value="P:regulation of DNA-templated transcription"/>
    <property type="evidence" value="ECO:0007669"/>
    <property type="project" value="InterPro"/>
</dbReference>